<dbReference type="SUPFAM" id="SSF48498">
    <property type="entry name" value="Tetracyclin repressor-like, C-terminal domain"/>
    <property type="match status" value="1"/>
</dbReference>
<dbReference type="InterPro" id="IPR009057">
    <property type="entry name" value="Homeodomain-like_sf"/>
</dbReference>
<evidence type="ECO:0000259" key="3">
    <source>
        <dbReference type="PROSITE" id="PS50977"/>
    </source>
</evidence>
<protein>
    <submittedName>
        <fullName evidence="4">TetR/AcrR family transcriptional regulator</fullName>
    </submittedName>
</protein>
<dbReference type="Proteomes" id="UP000295621">
    <property type="component" value="Unassembled WGS sequence"/>
</dbReference>
<dbReference type="InterPro" id="IPR050109">
    <property type="entry name" value="HTH-type_TetR-like_transc_reg"/>
</dbReference>
<keyword evidence="5" id="KW-1185">Reference proteome</keyword>
<organism evidence="4 5">
    <name type="scientific">Jiangella ureilytica</name>
    <dbReference type="NCBI Taxonomy" id="2530374"/>
    <lineage>
        <taxon>Bacteria</taxon>
        <taxon>Bacillati</taxon>
        <taxon>Actinomycetota</taxon>
        <taxon>Actinomycetes</taxon>
        <taxon>Jiangellales</taxon>
        <taxon>Jiangellaceae</taxon>
        <taxon>Jiangella</taxon>
    </lineage>
</organism>
<keyword evidence="1 2" id="KW-0238">DNA-binding</keyword>
<dbReference type="PANTHER" id="PTHR30055">
    <property type="entry name" value="HTH-TYPE TRANSCRIPTIONAL REGULATOR RUTR"/>
    <property type="match status" value="1"/>
</dbReference>
<gene>
    <name evidence="4" type="ORF">E1212_06195</name>
</gene>
<dbReference type="InterPro" id="IPR001647">
    <property type="entry name" value="HTH_TetR"/>
</dbReference>
<dbReference type="OrthoDB" id="7252896at2"/>
<evidence type="ECO:0000256" key="2">
    <source>
        <dbReference type="PROSITE-ProRule" id="PRU00335"/>
    </source>
</evidence>
<dbReference type="GO" id="GO:0000976">
    <property type="term" value="F:transcription cis-regulatory region binding"/>
    <property type="evidence" value="ECO:0007669"/>
    <property type="project" value="TreeGrafter"/>
</dbReference>
<evidence type="ECO:0000256" key="1">
    <source>
        <dbReference type="ARBA" id="ARBA00023125"/>
    </source>
</evidence>
<name>A0A4R4RT86_9ACTN</name>
<evidence type="ECO:0000313" key="4">
    <source>
        <dbReference type="EMBL" id="TDC53257.1"/>
    </source>
</evidence>
<dbReference type="EMBL" id="SMKL01000010">
    <property type="protein sequence ID" value="TDC53257.1"/>
    <property type="molecule type" value="Genomic_DNA"/>
</dbReference>
<proteinExistence type="predicted"/>
<dbReference type="PANTHER" id="PTHR30055:SF241">
    <property type="entry name" value="TRANSCRIPTIONAL REGULATORY PROTEIN"/>
    <property type="match status" value="1"/>
</dbReference>
<dbReference type="Gene3D" id="1.10.357.10">
    <property type="entry name" value="Tetracycline Repressor, domain 2"/>
    <property type="match status" value="1"/>
</dbReference>
<comment type="caution">
    <text evidence="4">The sequence shown here is derived from an EMBL/GenBank/DDBJ whole genome shotgun (WGS) entry which is preliminary data.</text>
</comment>
<dbReference type="PRINTS" id="PR00455">
    <property type="entry name" value="HTHTETR"/>
</dbReference>
<feature type="domain" description="HTH tetR-type" evidence="3">
    <location>
        <begin position="18"/>
        <end position="78"/>
    </location>
</feature>
<feature type="DNA-binding region" description="H-T-H motif" evidence="2">
    <location>
        <begin position="41"/>
        <end position="60"/>
    </location>
</feature>
<dbReference type="InterPro" id="IPR036271">
    <property type="entry name" value="Tet_transcr_reg_TetR-rel_C_sf"/>
</dbReference>
<dbReference type="GO" id="GO:0003700">
    <property type="term" value="F:DNA-binding transcription factor activity"/>
    <property type="evidence" value="ECO:0007669"/>
    <property type="project" value="TreeGrafter"/>
</dbReference>
<dbReference type="PROSITE" id="PS50977">
    <property type="entry name" value="HTH_TETR_2"/>
    <property type="match status" value="1"/>
</dbReference>
<dbReference type="RefSeq" id="WP_131980411.1">
    <property type="nucleotide sequence ID" value="NZ_SMKL01000010.1"/>
</dbReference>
<evidence type="ECO:0000313" key="5">
    <source>
        <dbReference type="Proteomes" id="UP000295621"/>
    </source>
</evidence>
<dbReference type="AlphaFoldDB" id="A0A4R4RT86"/>
<accession>A0A4R4RT86</accession>
<reference evidence="4 5" key="1">
    <citation type="submission" date="2019-02" db="EMBL/GenBank/DDBJ databases">
        <title>Draft genome sequences of novel Actinobacteria.</title>
        <authorList>
            <person name="Sahin N."/>
            <person name="Ay H."/>
            <person name="Saygin H."/>
        </authorList>
    </citation>
    <scope>NUCLEOTIDE SEQUENCE [LARGE SCALE GENOMIC DNA]</scope>
    <source>
        <strain evidence="4 5">KC603</strain>
    </source>
</reference>
<dbReference type="Pfam" id="PF00440">
    <property type="entry name" value="TetR_N"/>
    <property type="match status" value="1"/>
</dbReference>
<dbReference type="SUPFAM" id="SSF46689">
    <property type="entry name" value="Homeodomain-like"/>
    <property type="match status" value="1"/>
</dbReference>
<sequence length="232" mass="25233">MSTRTQRGTGAAPKRVRSVTRENVLVAAEEVFVAKGYRGASINEIAAEAGYTIGALYSNFASKAQLFLAVTERRMLARGRRLEAALRGVHDRLPVTTVAEIVWAELQPEKAWTIAGYEFVAEAMRDDSLGPRLVELNDEARDIVRDVLVASMAGRPVPPLPLERMVTLTQCLINGIAATATYDLDLDLTESLADGLALMLDQSRSAPDVSLEAFRAGQEAAADQDMHDPHAR</sequence>